<evidence type="ECO:0000313" key="10">
    <source>
        <dbReference type="Proteomes" id="UP000004949"/>
    </source>
</evidence>
<dbReference type="GO" id="GO:0005886">
    <property type="term" value="C:plasma membrane"/>
    <property type="evidence" value="ECO:0007669"/>
    <property type="project" value="TreeGrafter"/>
</dbReference>
<organism evidence="9 10">
    <name type="scientific">Gluconobacter morbifer G707</name>
    <dbReference type="NCBI Taxonomy" id="1088869"/>
    <lineage>
        <taxon>Bacteria</taxon>
        <taxon>Pseudomonadati</taxon>
        <taxon>Pseudomonadota</taxon>
        <taxon>Alphaproteobacteria</taxon>
        <taxon>Acetobacterales</taxon>
        <taxon>Acetobacteraceae</taxon>
        <taxon>Gluconobacter</taxon>
    </lineage>
</organism>
<dbReference type="InterPro" id="IPR007221">
    <property type="entry name" value="MreC"/>
</dbReference>
<evidence type="ECO:0000256" key="6">
    <source>
        <dbReference type="SAM" id="MobiDB-lite"/>
    </source>
</evidence>
<dbReference type="EMBL" id="AGQV01000001">
    <property type="protein sequence ID" value="EHH69127.1"/>
    <property type="molecule type" value="Genomic_DNA"/>
</dbReference>
<feature type="transmembrane region" description="Helical" evidence="7">
    <location>
        <begin position="9"/>
        <end position="31"/>
    </location>
</feature>
<dbReference type="eggNOG" id="COG1792">
    <property type="taxonomic scope" value="Bacteria"/>
</dbReference>
<dbReference type="NCBIfam" id="NF010512">
    <property type="entry name" value="PRK13922.12-1"/>
    <property type="match status" value="1"/>
</dbReference>
<dbReference type="Proteomes" id="UP000004949">
    <property type="component" value="Unassembled WGS sequence"/>
</dbReference>
<protein>
    <recommendedName>
        <fullName evidence="2 5">Cell shape-determining protein MreC</fullName>
    </recommendedName>
    <alternativeName>
        <fullName evidence="4 5">Cell shape protein MreC</fullName>
    </alternativeName>
</protein>
<dbReference type="Pfam" id="PF04085">
    <property type="entry name" value="MreC"/>
    <property type="match status" value="1"/>
</dbReference>
<accession>G6XG19</accession>
<reference evidence="9 10" key="1">
    <citation type="submission" date="2011-10" db="EMBL/GenBank/DDBJ databases">
        <title>Genome sequence of Gluconobacter morbifer G707, isolated from Drosophila gut.</title>
        <authorList>
            <person name="Lee W.-J."/>
            <person name="Kim E.-K."/>
        </authorList>
    </citation>
    <scope>NUCLEOTIDE SEQUENCE [LARGE SCALE GENOMIC DNA]</scope>
    <source>
        <strain evidence="9 10">G707</strain>
    </source>
</reference>
<keyword evidence="7" id="KW-0812">Transmembrane</keyword>
<dbReference type="GO" id="GO:0008360">
    <property type="term" value="P:regulation of cell shape"/>
    <property type="evidence" value="ECO:0007669"/>
    <property type="project" value="UniProtKB-KW"/>
</dbReference>
<gene>
    <name evidence="9" type="ORF">GMO_04340</name>
</gene>
<feature type="region of interest" description="Disordered" evidence="6">
    <location>
        <begin position="270"/>
        <end position="310"/>
    </location>
</feature>
<dbReference type="PANTHER" id="PTHR34138">
    <property type="entry name" value="CELL SHAPE-DETERMINING PROTEIN MREC"/>
    <property type="match status" value="1"/>
</dbReference>
<comment type="function">
    <text evidence="5">Involved in formation and maintenance of cell shape.</text>
</comment>
<feature type="domain" description="Rod shape-determining protein MreC beta-barrel core" evidence="8">
    <location>
        <begin position="124"/>
        <end position="262"/>
    </location>
</feature>
<dbReference type="Gene3D" id="2.40.10.350">
    <property type="entry name" value="Rod shape-determining protein MreC, domain 2"/>
    <property type="match status" value="1"/>
</dbReference>
<evidence type="ECO:0000256" key="1">
    <source>
        <dbReference type="ARBA" id="ARBA00009369"/>
    </source>
</evidence>
<dbReference type="InterPro" id="IPR042175">
    <property type="entry name" value="Cell/Rod_MreC_2"/>
</dbReference>
<dbReference type="STRING" id="1088869.GMO_04340"/>
<keyword evidence="10" id="KW-1185">Reference proteome</keyword>
<comment type="caution">
    <text evidence="9">The sequence shown here is derived from an EMBL/GenBank/DDBJ whole genome shotgun (WGS) entry which is preliminary data.</text>
</comment>
<evidence type="ECO:0000256" key="7">
    <source>
        <dbReference type="SAM" id="Phobius"/>
    </source>
</evidence>
<dbReference type="PIRSF" id="PIRSF038471">
    <property type="entry name" value="MreC"/>
    <property type="match status" value="1"/>
</dbReference>
<dbReference type="InterPro" id="IPR042177">
    <property type="entry name" value="Cell/Rod_1"/>
</dbReference>
<evidence type="ECO:0000259" key="8">
    <source>
        <dbReference type="Pfam" id="PF04085"/>
    </source>
</evidence>
<comment type="similarity">
    <text evidence="1 5">Belongs to the MreC family.</text>
</comment>
<sequence>MLSIHARQVLAKTILPVLILLAVGLVLLGLVRRPVVDGVRLVAADLLAPAYHALVWPQERVSAWLVDLRGATDLARENARLRDENRGLRHWYDVAVALASENARLKASLHWIPEAVPQFVTGRVTRDDGGPYSRAVLLNVGAGHQVEVGDVALDASGLLGRVTEVGSHTVRVLLINDDASRIPVTLAASHADAIMAGDDTGFPRLIYYPQDRHPIEGERVETRGQSAMPPGLPIGSVHYTAPNRPVVVPDADLDRLDIVRVFDYGEHGVDAPQAPGRVKVQKPSGASPLQDALPFSWFPTLPDGPGRQKG</sequence>
<dbReference type="PATRIC" id="fig|1088869.3.peg.438"/>
<dbReference type="Gene3D" id="2.40.10.340">
    <property type="entry name" value="Rod shape-determining protein MreC, domain 1"/>
    <property type="match status" value="1"/>
</dbReference>
<dbReference type="PANTHER" id="PTHR34138:SF1">
    <property type="entry name" value="CELL SHAPE-DETERMINING PROTEIN MREC"/>
    <property type="match status" value="1"/>
</dbReference>
<evidence type="ECO:0000256" key="4">
    <source>
        <dbReference type="ARBA" id="ARBA00032089"/>
    </source>
</evidence>
<keyword evidence="7" id="KW-0472">Membrane</keyword>
<dbReference type="AlphaFoldDB" id="G6XG19"/>
<evidence type="ECO:0000256" key="2">
    <source>
        <dbReference type="ARBA" id="ARBA00013855"/>
    </source>
</evidence>
<keyword evidence="7" id="KW-1133">Transmembrane helix</keyword>
<dbReference type="RefSeq" id="WP_008850584.1">
    <property type="nucleotide sequence ID" value="NZ_AGQV01000001.1"/>
</dbReference>
<name>G6XG19_9PROT</name>
<keyword evidence="3 5" id="KW-0133">Cell shape</keyword>
<evidence type="ECO:0000256" key="5">
    <source>
        <dbReference type="PIRNR" id="PIRNR038471"/>
    </source>
</evidence>
<evidence type="ECO:0000313" key="9">
    <source>
        <dbReference type="EMBL" id="EHH69127.1"/>
    </source>
</evidence>
<dbReference type="OrthoDB" id="8478127at2"/>
<dbReference type="InterPro" id="IPR055342">
    <property type="entry name" value="MreC_beta-barrel_core"/>
</dbReference>
<evidence type="ECO:0000256" key="3">
    <source>
        <dbReference type="ARBA" id="ARBA00022960"/>
    </source>
</evidence>
<proteinExistence type="inferred from homology"/>